<dbReference type="Gramene" id="PAN39135">
    <property type="protein sequence ID" value="PAN39135"/>
    <property type="gene ID" value="PAHAL_7G223500"/>
</dbReference>
<name>A0A2S3I8J6_9POAL</name>
<dbReference type="EMBL" id="CM008052">
    <property type="protein sequence ID" value="PAN39135.1"/>
    <property type="molecule type" value="Genomic_DNA"/>
</dbReference>
<protein>
    <submittedName>
        <fullName evidence="2">Uncharacterized protein</fullName>
    </submittedName>
</protein>
<dbReference type="Proteomes" id="UP000243499">
    <property type="component" value="Chromosome 7"/>
</dbReference>
<feature type="region of interest" description="Disordered" evidence="1">
    <location>
        <begin position="1"/>
        <end position="50"/>
    </location>
</feature>
<proteinExistence type="predicted"/>
<accession>A0A2S3I8J6</accession>
<evidence type="ECO:0000256" key="1">
    <source>
        <dbReference type="SAM" id="MobiDB-lite"/>
    </source>
</evidence>
<feature type="region of interest" description="Disordered" evidence="1">
    <location>
        <begin position="238"/>
        <end position="302"/>
    </location>
</feature>
<feature type="compositionally biased region" description="Low complexity" evidence="1">
    <location>
        <begin position="210"/>
        <end position="224"/>
    </location>
</feature>
<gene>
    <name evidence="2" type="ORF">PAHAL_7G223500</name>
</gene>
<feature type="compositionally biased region" description="Basic residues" evidence="1">
    <location>
        <begin position="256"/>
        <end position="265"/>
    </location>
</feature>
<dbReference type="AlphaFoldDB" id="A0A2S3I8J6"/>
<feature type="region of interest" description="Disordered" evidence="1">
    <location>
        <begin position="189"/>
        <end position="224"/>
    </location>
</feature>
<sequence length="302" mass="32664">MNQHPPTSGLHLHEQNNKGLLPRSVSPLRKAKKKRKKKRRRGRKKKKSRDKQLAVLIFLTYDWLLPRATGNRAPSEPSSPAGTRRSAHSSVLEAGLLPDGVADPAEVAPLERPADPLVHRKRRGPAAPRQLVRRHHLRAAAARPAVAAVVVPVELPLARVVVPVLDPEDLLPIRYVHRQRPRRAAAAVRRLLPRGAGGRDRPRPGGGQLRAGAGVHAAAGPGAGRAPDVRLVKLLRRAGAGSPRRGAPGRREHPVRVLRGRRPRAPGHAADRSGCSGLGSSLYRDASLRGGSQPPIFSPPRE</sequence>
<reference evidence="2" key="1">
    <citation type="submission" date="2018-04" db="EMBL/GenBank/DDBJ databases">
        <title>WGS assembly of Panicum hallii.</title>
        <authorList>
            <person name="Lovell J."/>
            <person name="Jenkins J."/>
            <person name="Lowry D."/>
            <person name="Mamidi S."/>
            <person name="Sreedasyam A."/>
            <person name="Weng X."/>
            <person name="Barry K."/>
            <person name="Bonette J."/>
            <person name="Campitelli B."/>
            <person name="Daum C."/>
            <person name="Gordon S."/>
            <person name="Gould B."/>
            <person name="Lipzen A."/>
            <person name="Macqueen A."/>
            <person name="Palacio-Mejia J."/>
            <person name="Plott C."/>
            <person name="Shakirov E."/>
            <person name="Shu S."/>
            <person name="Yoshinaga Y."/>
            <person name="Zane M."/>
            <person name="Rokhsar D."/>
            <person name="Grimwood J."/>
            <person name="Schmutz J."/>
            <person name="Juenger T."/>
        </authorList>
    </citation>
    <scope>NUCLEOTIDE SEQUENCE [LARGE SCALE GENOMIC DNA]</scope>
    <source>
        <strain evidence="2">FIL2</strain>
    </source>
</reference>
<evidence type="ECO:0000313" key="2">
    <source>
        <dbReference type="EMBL" id="PAN39135.1"/>
    </source>
</evidence>
<feature type="region of interest" description="Disordered" evidence="1">
    <location>
        <begin position="69"/>
        <end position="89"/>
    </location>
</feature>
<organism evidence="2">
    <name type="scientific">Panicum hallii</name>
    <dbReference type="NCBI Taxonomy" id="206008"/>
    <lineage>
        <taxon>Eukaryota</taxon>
        <taxon>Viridiplantae</taxon>
        <taxon>Streptophyta</taxon>
        <taxon>Embryophyta</taxon>
        <taxon>Tracheophyta</taxon>
        <taxon>Spermatophyta</taxon>
        <taxon>Magnoliopsida</taxon>
        <taxon>Liliopsida</taxon>
        <taxon>Poales</taxon>
        <taxon>Poaceae</taxon>
        <taxon>PACMAD clade</taxon>
        <taxon>Panicoideae</taxon>
        <taxon>Panicodae</taxon>
        <taxon>Paniceae</taxon>
        <taxon>Panicinae</taxon>
        <taxon>Panicum</taxon>
        <taxon>Panicum sect. Panicum</taxon>
    </lineage>
</organism>
<feature type="compositionally biased region" description="Basic residues" evidence="1">
    <location>
        <begin position="29"/>
        <end position="49"/>
    </location>
</feature>